<dbReference type="PROSITE" id="PS51782">
    <property type="entry name" value="LYSM"/>
    <property type="match status" value="1"/>
</dbReference>
<dbReference type="InterPro" id="IPR018392">
    <property type="entry name" value="LysM"/>
</dbReference>
<dbReference type="eggNOG" id="COG0741">
    <property type="taxonomic scope" value="Bacteria"/>
</dbReference>
<dbReference type="AlphaFoldDB" id="B9Z0D4"/>
<dbReference type="CDD" id="cd00118">
    <property type="entry name" value="LysM"/>
    <property type="match status" value="1"/>
</dbReference>
<feature type="region of interest" description="Disordered" evidence="1">
    <location>
        <begin position="458"/>
        <end position="496"/>
    </location>
</feature>
<proteinExistence type="predicted"/>
<keyword evidence="4" id="KW-1185">Reference proteome</keyword>
<dbReference type="RefSeq" id="WP_008953053.1">
    <property type="nucleotide sequence ID" value="NZ_ACIS01000002.1"/>
</dbReference>
<dbReference type="Pfam" id="PF01476">
    <property type="entry name" value="LysM"/>
    <property type="match status" value="1"/>
</dbReference>
<dbReference type="CDD" id="cd12797">
    <property type="entry name" value="M23_peptidase"/>
    <property type="match status" value="1"/>
</dbReference>
<dbReference type="EMBL" id="ACIS01000002">
    <property type="protein sequence ID" value="EEG10017.1"/>
    <property type="molecule type" value="Genomic_DNA"/>
</dbReference>
<sequence>MKTYTVKAGDSLWKICHRLGLDIEQIAQLNHFTKHSRHHLAIGQNLLIEGDSTAGDADSKLTLQLLDLASQPIKHPVLKVKHDGKEQEVKGNSDGLVTGLNITDISKGIEIFFKDISGKFVSIYKDGLVPLGEQFMTLQARTIKIKGNLTAKEGAQQQSQASIKGEIRKKNPPQPPKRPAGKDKLPPAMPQVDTEPYQKKVRLEDCKPVQVIAPIFTSENLRLAPVNEKYRKCIIETAKKYGLSPQALAAFMQVEAAKSRKGEWLENGKADSSSAVGLMQCLPRMWKDVSCDKQSKLYECIQKTKPAPSWESVLDWRTNAELSIDSAACYIQINLRALRKQYGLPVDSLNDVEKVKLAYLAHHEGAAGANSIIKNMLDDQMSKTFFAAQLGRRHGEALAKVYATKFDDKYRPAYRYWLAYDLVDARLRPDHFMVDPSSYQAARMADVFTKLGGPAVQIPHGKLAPTQRHPSPPKPPQPATRPDTPSVSQPAGTTEHWVDPLPHCIIRTAHLASKRSATFGMVRKDKDGKPRAHQGIDLQADVGTPLRAVANARVAIVVDQDKKPGKNYGKCVVLEVDLNDLPADKRAYCQSKLGPQETVYFFYAHMETVSVEKPTQSNPVFVKAGDSIGATGCSGNAAGMTTIAVGGHLHFEARKDPNPGLGLVGRFDPLPLIDNCRNR</sequence>
<dbReference type="InterPro" id="IPR050570">
    <property type="entry name" value="Cell_wall_metabolism_enzyme"/>
</dbReference>
<dbReference type="Gene3D" id="1.10.530.10">
    <property type="match status" value="1"/>
</dbReference>
<dbReference type="eggNOG" id="COG1388">
    <property type="taxonomic scope" value="Bacteria"/>
</dbReference>
<dbReference type="InterPro" id="IPR011055">
    <property type="entry name" value="Dup_hybrid_motif"/>
</dbReference>
<feature type="region of interest" description="Disordered" evidence="1">
    <location>
        <begin position="150"/>
        <end position="197"/>
    </location>
</feature>
<dbReference type="SMART" id="SM00257">
    <property type="entry name" value="LysM"/>
    <property type="match status" value="1"/>
</dbReference>
<organism evidence="3 4">
    <name type="scientific">Pseudogulbenkiania ferrooxidans 2002</name>
    <dbReference type="NCBI Taxonomy" id="279714"/>
    <lineage>
        <taxon>Bacteria</taxon>
        <taxon>Pseudomonadati</taxon>
        <taxon>Pseudomonadota</taxon>
        <taxon>Betaproteobacteria</taxon>
        <taxon>Neisseriales</taxon>
        <taxon>Chromobacteriaceae</taxon>
        <taxon>Pseudogulbenkiania</taxon>
    </lineage>
</organism>
<dbReference type="SUPFAM" id="SSF53955">
    <property type="entry name" value="Lysozyme-like"/>
    <property type="match status" value="1"/>
</dbReference>
<dbReference type="GO" id="GO:0004222">
    <property type="term" value="F:metalloendopeptidase activity"/>
    <property type="evidence" value="ECO:0007669"/>
    <property type="project" value="TreeGrafter"/>
</dbReference>
<dbReference type="PANTHER" id="PTHR21666">
    <property type="entry name" value="PEPTIDASE-RELATED"/>
    <property type="match status" value="1"/>
</dbReference>
<dbReference type="PANTHER" id="PTHR21666:SF270">
    <property type="entry name" value="MUREIN HYDROLASE ACTIVATOR ENVC"/>
    <property type="match status" value="1"/>
</dbReference>
<dbReference type="InterPro" id="IPR036779">
    <property type="entry name" value="LysM_dom_sf"/>
</dbReference>
<evidence type="ECO:0000256" key="1">
    <source>
        <dbReference type="SAM" id="MobiDB-lite"/>
    </source>
</evidence>
<dbReference type="eggNOG" id="COG0739">
    <property type="taxonomic scope" value="Bacteria"/>
</dbReference>
<reference evidence="3 4" key="1">
    <citation type="submission" date="2009-02" db="EMBL/GenBank/DDBJ databases">
        <title>Sequencing of the draft genome and assembly of Lutiella nitroferrum 2002.</title>
        <authorList>
            <consortium name="US DOE Joint Genome Institute (JGI-PGF)"/>
            <person name="Lucas S."/>
            <person name="Copeland A."/>
            <person name="Lapidus A."/>
            <person name="Glavina del Rio T."/>
            <person name="Tice H."/>
            <person name="Bruce D."/>
            <person name="Goodwin L."/>
            <person name="Pitluck S."/>
            <person name="Larimer F."/>
            <person name="Land M.L."/>
            <person name="Hauser L."/>
            <person name="Coates J.D."/>
        </authorList>
    </citation>
    <scope>NUCLEOTIDE SEQUENCE [LARGE SCALE GENOMIC DNA]</scope>
    <source>
        <strain evidence="3 4">2002</strain>
    </source>
</reference>
<evidence type="ECO:0000313" key="4">
    <source>
        <dbReference type="Proteomes" id="UP000003165"/>
    </source>
</evidence>
<name>B9Z0D4_9NEIS</name>
<comment type="caution">
    <text evidence="3">The sequence shown here is derived from an EMBL/GenBank/DDBJ whole genome shotgun (WGS) entry which is preliminary data.</text>
</comment>
<dbReference type="SUPFAM" id="SSF54106">
    <property type="entry name" value="LysM domain"/>
    <property type="match status" value="1"/>
</dbReference>
<protein>
    <submittedName>
        <fullName evidence="3">Peptidase M23</fullName>
    </submittedName>
</protein>
<dbReference type="InterPro" id="IPR023346">
    <property type="entry name" value="Lysozyme-like_dom_sf"/>
</dbReference>
<dbReference type="SUPFAM" id="SSF51261">
    <property type="entry name" value="Duplicated hybrid motif"/>
    <property type="match status" value="1"/>
</dbReference>
<feature type="domain" description="LysM" evidence="2">
    <location>
        <begin position="2"/>
        <end position="48"/>
    </location>
</feature>
<dbReference type="Gene3D" id="3.10.350.10">
    <property type="entry name" value="LysM domain"/>
    <property type="match status" value="1"/>
</dbReference>
<dbReference type="Proteomes" id="UP000003165">
    <property type="component" value="Unassembled WGS sequence"/>
</dbReference>
<dbReference type="Gene3D" id="2.70.70.10">
    <property type="entry name" value="Glucose Permease (Domain IIA)"/>
    <property type="match status" value="1"/>
</dbReference>
<gene>
    <name evidence="3" type="ORF">FuraDRAFT_1033</name>
</gene>
<feature type="compositionally biased region" description="Pro residues" evidence="1">
    <location>
        <begin position="470"/>
        <end position="479"/>
    </location>
</feature>
<accession>B9Z0D4</accession>
<evidence type="ECO:0000313" key="3">
    <source>
        <dbReference type="EMBL" id="EEG10017.1"/>
    </source>
</evidence>
<evidence type="ECO:0000259" key="2">
    <source>
        <dbReference type="PROSITE" id="PS51782"/>
    </source>
</evidence>